<proteinExistence type="predicted"/>
<dbReference type="Proteomes" id="UP001500620">
    <property type="component" value="Unassembled WGS sequence"/>
</dbReference>
<evidence type="ECO:0008006" key="4">
    <source>
        <dbReference type="Google" id="ProtNLM"/>
    </source>
</evidence>
<evidence type="ECO:0000256" key="1">
    <source>
        <dbReference type="SAM" id="MobiDB-lite"/>
    </source>
</evidence>
<feature type="region of interest" description="Disordered" evidence="1">
    <location>
        <begin position="199"/>
        <end position="227"/>
    </location>
</feature>
<gene>
    <name evidence="2" type="ORF">GCM10022255_052820</name>
</gene>
<keyword evidence="3" id="KW-1185">Reference proteome</keyword>
<name>A0ABP8DDP1_9ACTN</name>
<comment type="caution">
    <text evidence="2">The sequence shown here is derived from an EMBL/GenBank/DDBJ whole genome shotgun (WGS) entry which is preliminary data.</text>
</comment>
<accession>A0ABP8DDP1</accession>
<sequence>MVDPGMVTWARVVLLQHYPRPYERVQAYRILAAENPWAYGPRLAEALARFVDDFSPAAPPEACERLLTEAATALRDWAALRVARGAFSPAELRSDLRINPYALRPWPLLAASIALAAAGRSDAALSVTDEYVHAARRQDFASVKAQLAVILYHRAALLEARSRTPEALRLRAEADEAAAAGATAVGSWRSHRIAELLLASAPPPRTSGRRSLTPPGAAPSRTPMPLR</sequence>
<organism evidence="2 3">
    <name type="scientific">Dactylosporangium darangshiense</name>
    <dbReference type="NCBI Taxonomy" id="579108"/>
    <lineage>
        <taxon>Bacteria</taxon>
        <taxon>Bacillati</taxon>
        <taxon>Actinomycetota</taxon>
        <taxon>Actinomycetes</taxon>
        <taxon>Micromonosporales</taxon>
        <taxon>Micromonosporaceae</taxon>
        <taxon>Dactylosporangium</taxon>
    </lineage>
</organism>
<dbReference type="EMBL" id="BAABAT010000015">
    <property type="protein sequence ID" value="GAA4253144.1"/>
    <property type="molecule type" value="Genomic_DNA"/>
</dbReference>
<evidence type="ECO:0000313" key="3">
    <source>
        <dbReference type="Proteomes" id="UP001500620"/>
    </source>
</evidence>
<evidence type="ECO:0000313" key="2">
    <source>
        <dbReference type="EMBL" id="GAA4253144.1"/>
    </source>
</evidence>
<reference evidence="3" key="1">
    <citation type="journal article" date="2019" name="Int. J. Syst. Evol. Microbiol.">
        <title>The Global Catalogue of Microorganisms (GCM) 10K type strain sequencing project: providing services to taxonomists for standard genome sequencing and annotation.</title>
        <authorList>
            <consortium name="The Broad Institute Genomics Platform"/>
            <consortium name="The Broad Institute Genome Sequencing Center for Infectious Disease"/>
            <person name="Wu L."/>
            <person name="Ma J."/>
        </authorList>
    </citation>
    <scope>NUCLEOTIDE SEQUENCE [LARGE SCALE GENOMIC DNA]</scope>
    <source>
        <strain evidence="3">JCM 17441</strain>
    </source>
</reference>
<protein>
    <recommendedName>
        <fullName evidence="4">LuxR family transcriptional regulator</fullName>
    </recommendedName>
</protein>